<name>W9XWS0_9EURO</name>
<proteinExistence type="predicted"/>
<evidence type="ECO:0000313" key="2">
    <source>
        <dbReference type="EMBL" id="EXJ81421.1"/>
    </source>
</evidence>
<feature type="compositionally biased region" description="Polar residues" evidence="1">
    <location>
        <begin position="130"/>
        <end position="145"/>
    </location>
</feature>
<feature type="region of interest" description="Disordered" evidence="1">
    <location>
        <begin position="247"/>
        <end position="276"/>
    </location>
</feature>
<dbReference type="RefSeq" id="XP_007736009.1">
    <property type="nucleotide sequence ID" value="XM_007737819.1"/>
</dbReference>
<protein>
    <submittedName>
        <fullName evidence="2">Uncharacterized protein</fullName>
    </submittedName>
</protein>
<sequence>MKLYQTLNSIESMDYASGLAVGQCLQDVRPIYREVVARCLLLSFKRVERAAGSLYHDFVKGVYNENLSESDDGWDHPSNPDRQLASKKTRNTLKRPFRRPLITVEIPRRRLGTKVPPKEEADLQQKHVESQPTSSTAMPSVASTTEETYVKVERLHDRPALKEDVISPGRAHTRDYSTFVPVSDSFIRELLEYAKTPTPTPTPPPASPPRSNHVSKVISARILPILRTLTEYWSTVKSTTIPAVGLTANTRHPPSAGKFPKKKQQTDTASVMNPDTASVMNPDTASAMNQAVSFSDTNKDTSIVDLTDLGEGGTNDRVPIDPERQVQVQKQVDTTIETSEVQKQVDTAIEISEVPKQVDTAIEISEVQKQVDTAIEISDTEEVEIIATTTRRYIRTRRTVLTIRSRSLSETVVFTS</sequence>
<dbReference type="HOGENOM" id="CLU_660556_0_0_1"/>
<keyword evidence="3" id="KW-1185">Reference proteome</keyword>
<feature type="region of interest" description="Disordered" evidence="1">
    <location>
        <begin position="110"/>
        <end position="145"/>
    </location>
</feature>
<evidence type="ECO:0000313" key="3">
    <source>
        <dbReference type="Proteomes" id="UP000019478"/>
    </source>
</evidence>
<dbReference type="OrthoDB" id="4121281at2759"/>
<dbReference type="EMBL" id="AMGY01000006">
    <property type="protein sequence ID" value="EXJ81421.1"/>
    <property type="molecule type" value="Genomic_DNA"/>
</dbReference>
<gene>
    <name evidence="2" type="ORF">A1O3_07713</name>
</gene>
<reference evidence="2 3" key="1">
    <citation type="submission" date="2013-03" db="EMBL/GenBank/DDBJ databases">
        <title>The Genome Sequence of Capronia epimyces CBS 606.96.</title>
        <authorList>
            <consortium name="The Broad Institute Genomics Platform"/>
            <person name="Cuomo C."/>
            <person name="de Hoog S."/>
            <person name="Gorbushina A."/>
            <person name="Walker B."/>
            <person name="Young S.K."/>
            <person name="Zeng Q."/>
            <person name="Gargeya S."/>
            <person name="Fitzgerald M."/>
            <person name="Haas B."/>
            <person name="Abouelleil A."/>
            <person name="Allen A.W."/>
            <person name="Alvarado L."/>
            <person name="Arachchi H.M."/>
            <person name="Berlin A.M."/>
            <person name="Chapman S.B."/>
            <person name="Gainer-Dewar J."/>
            <person name="Goldberg J."/>
            <person name="Griggs A."/>
            <person name="Gujja S."/>
            <person name="Hansen M."/>
            <person name="Howarth C."/>
            <person name="Imamovic A."/>
            <person name="Ireland A."/>
            <person name="Larimer J."/>
            <person name="McCowan C."/>
            <person name="Murphy C."/>
            <person name="Pearson M."/>
            <person name="Poon T.W."/>
            <person name="Priest M."/>
            <person name="Roberts A."/>
            <person name="Saif S."/>
            <person name="Shea T."/>
            <person name="Sisk P."/>
            <person name="Sykes S."/>
            <person name="Wortman J."/>
            <person name="Nusbaum C."/>
            <person name="Birren B."/>
        </authorList>
    </citation>
    <scope>NUCLEOTIDE SEQUENCE [LARGE SCALE GENOMIC DNA]</scope>
    <source>
        <strain evidence="2 3">CBS 606.96</strain>
    </source>
</reference>
<organism evidence="2 3">
    <name type="scientific">Capronia epimyces CBS 606.96</name>
    <dbReference type="NCBI Taxonomy" id="1182542"/>
    <lineage>
        <taxon>Eukaryota</taxon>
        <taxon>Fungi</taxon>
        <taxon>Dikarya</taxon>
        <taxon>Ascomycota</taxon>
        <taxon>Pezizomycotina</taxon>
        <taxon>Eurotiomycetes</taxon>
        <taxon>Chaetothyriomycetidae</taxon>
        <taxon>Chaetothyriales</taxon>
        <taxon>Herpotrichiellaceae</taxon>
        <taxon>Capronia</taxon>
    </lineage>
</organism>
<dbReference type="AlphaFoldDB" id="W9XWS0"/>
<feature type="compositionally biased region" description="Basic and acidic residues" evidence="1">
    <location>
        <begin position="116"/>
        <end position="129"/>
    </location>
</feature>
<comment type="caution">
    <text evidence="2">The sequence shown here is derived from an EMBL/GenBank/DDBJ whole genome shotgun (WGS) entry which is preliminary data.</text>
</comment>
<dbReference type="Proteomes" id="UP000019478">
    <property type="component" value="Unassembled WGS sequence"/>
</dbReference>
<dbReference type="GeneID" id="19171809"/>
<feature type="region of interest" description="Disordered" evidence="1">
    <location>
        <begin position="69"/>
        <end position="90"/>
    </location>
</feature>
<feature type="compositionally biased region" description="Polar residues" evidence="1">
    <location>
        <begin position="266"/>
        <end position="276"/>
    </location>
</feature>
<evidence type="ECO:0000256" key="1">
    <source>
        <dbReference type="SAM" id="MobiDB-lite"/>
    </source>
</evidence>
<accession>W9XWS0</accession>